<feature type="domain" description="Peptidase S1" evidence="7">
    <location>
        <begin position="42"/>
        <end position="285"/>
    </location>
</feature>
<dbReference type="InterPro" id="IPR050430">
    <property type="entry name" value="Peptidase_S1"/>
</dbReference>
<evidence type="ECO:0000259" key="7">
    <source>
        <dbReference type="PROSITE" id="PS50240"/>
    </source>
</evidence>
<dbReference type="SUPFAM" id="SSF50494">
    <property type="entry name" value="Trypsin-like serine proteases"/>
    <property type="match status" value="1"/>
</dbReference>
<evidence type="ECO:0000256" key="5">
    <source>
        <dbReference type="ARBA" id="ARBA00023157"/>
    </source>
</evidence>
<keyword evidence="8" id="KW-1185">Reference proteome</keyword>
<organism evidence="8 9">
    <name type="scientific">Panagrellus redivivus</name>
    <name type="common">Microworm</name>
    <dbReference type="NCBI Taxonomy" id="6233"/>
    <lineage>
        <taxon>Eukaryota</taxon>
        <taxon>Metazoa</taxon>
        <taxon>Ecdysozoa</taxon>
        <taxon>Nematoda</taxon>
        <taxon>Chromadorea</taxon>
        <taxon>Rhabditida</taxon>
        <taxon>Tylenchina</taxon>
        <taxon>Panagrolaimomorpha</taxon>
        <taxon>Panagrolaimoidea</taxon>
        <taxon>Panagrolaimidae</taxon>
        <taxon>Panagrellus</taxon>
    </lineage>
</organism>
<evidence type="ECO:0000313" key="8">
    <source>
        <dbReference type="Proteomes" id="UP000492821"/>
    </source>
</evidence>
<evidence type="ECO:0000256" key="2">
    <source>
        <dbReference type="ARBA" id="ARBA00022670"/>
    </source>
</evidence>
<keyword evidence="6" id="KW-0732">Signal</keyword>
<keyword evidence="2" id="KW-0645">Protease</keyword>
<feature type="signal peptide" evidence="6">
    <location>
        <begin position="1"/>
        <end position="20"/>
    </location>
</feature>
<protein>
    <submittedName>
        <fullName evidence="9">Peptidase S1 domain-containing protein</fullName>
    </submittedName>
</protein>
<dbReference type="InterPro" id="IPR043504">
    <property type="entry name" value="Peptidase_S1_PA_chymotrypsin"/>
</dbReference>
<feature type="chain" id="PRO_5028856344" evidence="6">
    <location>
        <begin position="21"/>
        <end position="296"/>
    </location>
</feature>
<name>A0A7E4V8I1_PANRE</name>
<dbReference type="Proteomes" id="UP000492821">
    <property type="component" value="Unassembled WGS sequence"/>
</dbReference>
<dbReference type="PANTHER" id="PTHR24276">
    <property type="entry name" value="POLYSERASE-RELATED"/>
    <property type="match status" value="1"/>
</dbReference>
<dbReference type="AlphaFoldDB" id="A0A7E4V8I1"/>
<dbReference type="InterPro" id="IPR009003">
    <property type="entry name" value="Peptidase_S1_PA"/>
</dbReference>
<evidence type="ECO:0000256" key="1">
    <source>
        <dbReference type="ARBA" id="ARBA00007664"/>
    </source>
</evidence>
<evidence type="ECO:0000256" key="3">
    <source>
        <dbReference type="ARBA" id="ARBA00022801"/>
    </source>
</evidence>
<evidence type="ECO:0000313" key="9">
    <source>
        <dbReference type="WBParaSite" id="Pan_g17396.t1"/>
    </source>
</evidence>
<dbReference type="InterPro" id="IPR001254">
    <property type="entry name" value="Trypsin_dom"/>
</dbReference>
<dbReference type="Gene3D" id="2.40.10.10">
    <property type="entry name" value="Trypsin-like serine proteases"/>
    <property type="match status" value="1"/>
</dbReference>
<dbReference type="Pfam" id="PF00089">
    <property type="entry name" value="Trypsin"/>
    <property type="match status" value="1"/>
</dbReference>
<dbReference type="PRINTS" id="PR00722">
    <property type="entry name" value="CHYMOTRYPSIN"/>
</dbReference>
<dbReference type="SMART" id="SM00020">
    <property type="entry name" value="Tryp_SPc"/>
    <property type="match status" value="1"/>
</dbReference>
<sequence length="296" mass="32150">MVFKIRVSLIATSCIIFVNAVAPNSTVVTPTVDKPRGFQHRIVGGYTPFNHVLPYLIALQTGLDKTDLTPSCTGTIIASRFVLSAWHCLANPAARANKTVKEFLPHVFVTVGTQFKSTGTFYNVVNYTITGDANVKKLFNNDDIVVLKLGRDIPFDYNRTAPVSLANWQPQVGASLKVAGHGVHIVNQTERFTDSYVLGVAKVTDTKWREQSRAFCAGGVNQGAAFGDSGGPALTTLYGKDVQVGMLIKGTLKNVTVNHSTQGVKSDGVYLLIGPFCGFIEKASEWTARCQYQNPF</sequence>
<accession>A0A7E4V8I1</accession>
<proteinExistence type="inferred from homology"/>
<dbReference type="GO" id="GO:0004252">
    <property type="term" value="F:serine-type endopeptidase activity"/>
    <property type="evidence" value="ECO:0007669"/>
    <property type="project" value="InterPro"/>
</dbReference>
<reference evidence="8" key="1">
    <citation type="journal article" date="2013" name="Genetics">
        <title>The draft genome and transcriptome of Panagrellus redivivus are shaped by the harsh demands of a free-living lifestyle.</title>
        <authorList>
            <person name="Srinivasan J."/>
            <person name="Dillman A.R."/>
            <person name="Macchietto M.G."/>
            <person name="Heikkinen L."/>
            <person name="Lakso M."/>
            <person name="Fracchia K.M."/>
            <person name="Antoshechkin I."/>
            <person name="Mortazavi A."/>
            <person name="Wong G."/>
            <person name="Sternberg P.W."/>
        </authorList>
    </citation>
    <scope>NUCLEOTIDE SEQUENCE [LARGE SCALE GENOMIC DNA]</scope>
    <source>
        <strain evidence="8">MT8872</strain>
    </source>
</reference>
<evidence type="ECO:0000256" key="4">
    <source>
        <dbReference type="ARBA" id="ARBA00022825"/>
    </source>
</evidence>
<dbReference type="PANTHER" id="PTHR24276:SF98">
    <property type="entry name" value="FI18310P1-RELATED"/>
    <property type="match status" value="1"/>
</dbReference>
<evidence type="ECO:0000256" key="6">
    <source>
        <dbReference type="SAM" id="SignalP"/>
    </source>
</evidence>
<dbReference type="InterPro" id="IPR001314">
    <property type="entry name" value="Peptidase_S1A"/>
</dbReference>
<keyword evidence="3" id="KW-0378">Hydrolase</keyword>
<dbReference type="PROSITE" id="PS50240">
    <property type="entry name" value="TRYPSIN_DOM"/>
    <property type="match status" value="1"/>
</dbReference>
<keyword evidence="4" id="KW-0720">Serine protease</keyword>
<dbReference type="WBParaSite" id="Pan_g17396.t1">
    <property type="protein sequence ID" value="Pan_g17396.t1"/>
    <property type="gene ID" value="Pan_g17396"/>
</dbReference>
<reference evidence="9" key="2">
    <citation type="submission" date="2020-10" db="UniProtKB">
        <authorList>
            <consortium name="WormBaseParasite"/>
        </authorList>
    </citation>
    <scope>IDENTIFICATION</scope>
</reference>
<dbReference type="GO" id="GO:0006508">
    <property type="term" value="P:proteolysis"/>
    <property type="evidence" value="ECO:0007669"/>
    <property type="project" value="UniProtKB-KW"/>
</dbReference>
<comment type="similarity">
    <text evidence="1">Belongs to the peptidase S1 family.</text>
</comment>
<keyword evidence="5" id="KW-1015">Disulfide bond</keyword>